<organism evidence="2 3">
    <name type="scientific">Cephalotrichum gorgonifer</name>
    <dbReference type="NCBI Taxonomy" id="2041049"/>
    <lineage>
        <taxon>Eukaryota</taxon>
        <taxon>Fungi</taxon>
        <taxon>Dikarya</taxon>
        <taxon>Ascomycota</taxon>
        <taxon>Pezizomycotina</taxon>
        <taxon>Sordariomycetes</taxon>
        <taxon>Hypocreomycetidae</taxon>
        <taxon>Microascales</taxon>
        <taxon>Microascaceae</taxon>
        <taxon>Cephalotrichum</taxon>
    </lineage>
</organism>
<accession>A0AAE8MN82</accession>
<keyword evidence="3" id="KW-1185">Reference proteome</keyword>
<comment type="caution">
    <text evidence="2">The sequence shown here is derived from an EMBL/GenBank/DDBJ whole genome shotgun (WGS) entry which is preliminary data.</text>
</comment>
<protein>
    <submittedName>
        <fullName evidence="2">Uncharacterized protein</fullName>
    </submittedName>
</protein>
<name>A0AAE8MN82_9PEZI</name>
<evidence type="ECO:0000256" key="1">
    <source>
        <dbReference type="SAM" id="MobiDB-lite"/>
    </source>
</evidence>
<dbReference type="AlphaFoldDB" id="A0AAE8MN82"/>
<dbReference type="Proteomes" id="UP001187682">
    <property type="component" value="Unassembled WGS sequence"/>
</dbReference>
<dbReference type="EMBL" id="ONZQ02000001">
    <property type="protein sequence ID" value="SPN96608.1"/>
    <property type="molecule type" value="Genomic_DNA"/>
</dbReference>
<gene>
    <name evidence="2" type="ORF">DNG_00129</name>
</gene>
<reference evidence="2" key="1">
    <citation type="submission" date="2018-03" db="EMBL/GenBank/DDBJ databases">
        <authorList>
            <person name="Guldener U."/>
        </authorList>
    </citation>
    <scope>NUCLEOTIDE SEQUENCE</scope>
</reference>
<sequence length="105" mass="11064">MPDYIGIPPDGQGSWSYFNPEGKSKDIMERIPNGNVARGLNKVPANTPDSIGGDESKIDGLSLSQTNAVPTQGQSQAPSPNMLSSEIVESGDLSDEAIMQMLANS</sequence>
<evidence type="ECO:0000313" key="3">
    <source>
        <dbReference type="Proteomes" id="UP001187682"/>
    </source>
</evidence>
<feature type="region of interest" description="Disordered" evidence="1">
    <location>
        <begin position="37"/>
        <end position="62"/>
    </location>
</feature>
<evidence type="ECO:0000313" key="2">
    <source>
        <dbReference type="EMBL" id="SPN96608.1"/>
    </source>
</evidence>
<proteinExistence type="predicted"/>